<reference evidence="2 3" key="1">
    <citation type="journal article" date="2014" name="PLoS Genet.">
        <title>Analysis of the Phlebiopsis gigantea genome, transcriptome and secretome provides insight into its pioneer colonization strategies of wood.</title>
        <authorList>
            <person name="Hori C."/>
            <person name="Ishida T."/>
            <person name="Igarashi K."/>
            <person name="Samejima M."/>
            <person name="Suzuki H."/>
            <person name="Master E."/>
            <person name="Ferreira P."/>
            <person name="Ruiz-Duenas F.J."/>
            <person name="Held B."/>
            <person name="Canessa P."/>
            <person name="Larrondo L.F."/>
            <person name="Schmoll M."/>
            <person name="Druzhinina I.S."/>
            <person name="Kubicek C.P."/>
            <person name="Gaskell J.A."/>
            <person name="Kersten P."/>
            <person name="St John F."/>
            <person name="Glasner J."/>
            <person name="Sabat G."/>
            <person name="Splinter BonDurant S."/>
            <person name="Syed K."/>
            <person name="Yadav J."/>
            <person name="Mgbeahuruike A.C."/>
            <person name="Kovalchuk A."/>
            <person name="Asiegbu F.O."/>
            <person name="Lackner G."/>
            <person name="Hoffmeister D."/>
            <person name="Rencoret J."/>
            <person name="Gutierrez A."/>
            <person name="Sun H."/>
            <person name="Lindquist E."/>
            <person name="Barry K."/>
            <person name="Riley R."/>
            <person name="Grigoriev I.V."/>
            <person name="Henrissat B."/>
            <person name="Kues U."/>
            <person name="Berka R.M."/>
            <person name="Martinez A.T."/>
            <person name="Covert S.F."/>
            <person name="Blanchette R.A."/>
            <person name="Cullen D."/>
        </authorList>
    </citation>
    <scope>NUCLEOTIDE SEQUENCE [LARGE SCALE GENOMIC DNA]</scope>
    <source>
        <strain evidence="2 3">11061_1 CR5-6</strain>
    </source>
</reference>
<protein>
    <submittedName>
        <fullName evidence="2">Uncharacterized protein</fullName>
    </submittedName>
</protein>
<sequence length="246" mass="27936">MKQTAQTAGGAAQERPAAANVPFVHTPSPSEAPSTREGSALSYVTYIRPPTPPPPADECPGPQDTHPPVLEAQPPPRAYQEQHHPFATYLTELGLRRVIPIFANYGFTSSKDVKIWREMVEQTRESLFQWLVKERHLKMKELVVLHNDLVKGHPHKERPAQGPTFATYLKELGLERIIRILACYGFKTQKDVQVWREMSEQTREVLFKWLMNDKLVNAKELVVLHHDLLTQQVDTSTVSNGTSTVW</sequence>
<dbReference type="OrthoDB" id="10587102at2759"/>
<feature type="compositionally biased region" description="Low complexity" evidence="1">
    <location>
        <begin position="1"/>
        <end position="19"/>
    </location>
</feature>
<evidence type="ECO:0000313" key="3">
    <source>
        <dbReference type="Proteomes" id="UP000053257"/>
    </source>
</evidence>
<dbReference type="Proteomes" id="UP000053257">
    <property type="component" value="Unassembled WGS sequence"/>
</dbReference>
<organism evidence="2 3">
    <name type="scientific">Phlebiopsis gigantea (strain 11061_1 CR5-6)</name>
    <name type="common">White-rot fungus</name>
    <name type="synonym">Peniophora gigantea</name>
    <dbReference type="NCBI Taxonomy" id="745531"/>
    <lineage>
        <taxon>Eukaryota</taxon>
        <taxon>Fungi</taxon>
        <taxon>Dikarya</taxon>
        <taxon>Basidiomycota</taxon>
        <taxon>Agaricomycotina</taxon>
        <taxon>Agaricomycetes</taxon>
        <taxon>Polyporales</taxon>
        <taxon>Phanerochaetaceae</taxon>
        <taxon>Phlebiopsis</taxon>
    </lineage>
</organism>
<feature type="compositionally biased region" description="Polar residues" evidence="1">
    <location>
        <begin position="27"/>
        <end position="37"/>
    </location>
</feature>
<proteinExistence type="predicted"/>
<evidence type="ECO:0000256" key="1">
    <source>
        <dbReference type="SAM" id="MobiDB-lite"/>
    </source>
</evidence>
<dbReference type="EMBL" id="KN840446">
    <property type="protein sequence ID" value="KIP11363.1"/>
    <property type="molecule type" value="Genomic_DNA"/>
</dbReference>
<dbReference type="AlphaFoldDB" id="A0A0C3PUK5"/>
<accession>A0A0C3PUK5</accession>
<dbReference type="HOGENOM" id="CLU_1129431_0_0_1"/>
<evidence type="ECO:0000313" key="2">
    <source>
        <dbReference type="EMBL" id="KIP11363.1"/>
    </source>
</evidence>
<keyword evidence="3" id="KW-1185">Reference proteome</keyword>
<gene>
    <name evidence="2" type="ORF">PHLGIDRAFT_124779</name>
</gene>
<name>A0A0C3PUK5_PHLG1</name>
<feature type="region of interest" description="Disordered" evidence="1">
    <location>
        <begin position="1"/>
        <end position="67"/>
    </location>
</feature>